<sequence>MLLTFYKEAEINLWSTNLNLLHKGDGHEAVSHQKACNSVLGALLVVCSCSVVSLQFIIRLQAKMIQNYPCFCSNTAIMITFGAIKATGFALSVEKDQSQWKLGWDFKLLTVSYTLPGSFLLEEKLLLGTYHGIFALGAMFAFKAWCVQMRDPLVASVFNPSMLGLVAVAGCLVLDEKLHLGTQKIATLLIVAVEASYSSSRSNILVAIPNDVSMAYNTFDDKEEQEDEKEEEQEDGNYDDKGKGDNSEATAKV</sequence>
<organism evidence="1 2">
    <name type="scientific">Rhododendron molle</name>
    <name type="common">Chinese azalea</name>
    <name type="synonym">Azalea mollis</name>
    <dbReference type="NCBI Taxonomy" id="49168"/>
    <lineage>
        <taxon>Eukaryota</taxon>
        <taxon>Viridiplantae</taxon>
        <taxon>Streptophyta</taxon>
        <taxon>Embryophyta</taxon>
        <taxon>Tracheophyta</taxon>
        <taxon>Spermatophyta</taxon>
        <taxon>Magnoliopsida</taxon>
        <taxon>eudicotyledons</taxon>
        <taxon>Gunneridae</taxon>
        <taxon>Pentapetalae</taxon>
        <taxon>asterids</taxon>
        <taxon>Ericales</taxon>
        <taxon>Ericaceae</taxon>
        <taxon>Ericoideae</taxon>
        <taxon>Rhodoreae</taxon>
        <taxon>Rhododendron</taxon>
    </lineage>
</organism>
<evidence type="ECO:0000313" key="2">
    <source>
        <dbReference type="Proteomes" id="UP001062846"/>
    </source>
</evidence>
<protein>
    <submittedName>
        <fullName evidence="1">Uncharacterized protein</fullName>
    </submittedName>
</protein>
<dbReference type="Proteomes" id="UP001062846">
    <property type="component" value="Chromosome 11"/>
</dbReference>
<proteinExistence type="predicted"/>
<name>A0ACC0LU40_RHOML</name>
<keyword evidence="2" id="KW-1185">Reference proteome</keyword>
<comment type="caution">
    <text evidence="1">The sequence shown here is derived from an EMBL/GenBank/DDBJ whole genome shotgun (WGS) entry which is preliminary data.</text>
</comment>
<gene>
    <name evidence="1" type="ORF">RHMOL_Rhmol11G0196600</name>
</gene>
<reference evidence="1" key="1">
    <citation type="submission" date="2022-02" db="EMBL/GenBank/DDBJ databases">
        <title>Plant Genome Project.</title>
        <authorList>
            <person name="Zhang R.-G."/>
        </authorList>
    </citation>
    <scope>NUCLEOTIDE SEQUENCE</scope>
    <source>
        <strain evidence="1">AT1</strain>
    </source>
</reference>
<accession>A0ACC0LU40</accession>
<dbReference type="EMBL" id="CM046398">
    <property type="protein sequence ID" value="KAI8532226.1"/>
    <property type="molecule type" value="Genomic_DNA"/>
</dbReference>
<evidence type="ECO:0000313" key="1">
    <source>
        <dbReference type="EMBL" id="KAI8532226.1"/>
    </source>
</evidence>